<evidence type="ECO:0000256" key="6">
    <source>
        <dbReference type="ARBA" id="ARBA00023125"/>
    </source>
</evidence>
<evidence type="ECO:0000256" key="4">
    <source>
        <dbReference type="ARBA" id="ARBA00022833"/>
    </source>
</evidence>
<sequence>MSLKFTSPIKPRMVVVIFTPSSSFSSVLLSLLSLFPTMNPLNQHSQSYGYMGLLQRQQSGALHENSPYESFHSEASDFPQFINMGRYSYSQPSQSDTYGGGHSDSDSNEIEALIHEDQAQLELVNAQQVVYPPQPETEFGFPKACYCGTQPKIATSYSRVDPGRRYYTCSNVDDGECHVWKWWDEAAMKEIRATERHTQLLAEKVDSLLSLTDYETEQKLVRLENMVCELGKSYARCRFDYFVAVTSRRRQRRFVRRFLTANEILSVSSQDETVLLSPRSTSFDSPPFSNQKMANPHEPHFFKPLLPGFHSGVTIPLGFFSQYIEGKTNQKTWKLRSDASDQTWEVIQEGRRLTGGWKDFTTSHDLRIGDIVIFKHEGDMVFHVTPFGPSCCEIQYTHPHIIKEEADADDVADDGAVDADDNENHHKISGSGAMSSSSFDYCFMAEVTASNLKADKLSLPVAATTCTALNKQCQETILVNKEGNSWTVSLRFSESGGMYYITRGWRKFCLDNRCEVGDIFVFNVVGDGKTTPLMCVCPEKKECSELLSKHLGRKSGRRL</sequence>
<dbReference type="EMBL" id="JADBGQ010000005">
    <property type="protein sequence ID" value="KAG5398386.1"/>
    <property type="molecule type" value="Genomic_DNA"/>
</dbReference>
<keyword evidence="3 9" id="KW-0863">Zinc-finger</keyword>
<dbReference type="Proteomes" id="UP000823674">
    <property type="component" value="Chromosome A05"/>
</dbReference>
<keyword evidence="5" id="KW-0805">Transcription regulation</keyword>
<dbReference type="SUPFAM" id="SSF101936">
    <property type="entry name" value="DNA-binding pseudobarrel domain"/>
    <property type="match status" value="2"/>
</dbReference>
<dbReference type="PROSITE" id="PS51999">
    <property type="entry name" value="ZF_GRF"/>
    <property type="match status" value="1"/>
</dbReference>
<evidence type="ECO:0000256" key="3">
    <source>
        <dbReference type="ARBA" id="ARBA00022771"/>
    </source>
</evidence>
<evidence type="ECO:0008006" key="15">
    <source>
        <dbReference type="Google" id="ProtNLM"/>
    </source>
</evidence>
<evidence type="ECO:0000256" key="9">
    <source>
        <dbReference type="PROSITE-ProRule" id="PRU01343"/>
    </source>
</evidence>
<accession>A0ABQ7MI23</accession>
<evidence type="ECO:0000259" key="11">
    <source>
        <dbReference type="PROSITE" id="PS50863"/>
    </source>
</evidence>
<keyword evidence="14" id="KW-1185">Reference proteome</keyword>
<keyword evidence="10" id="KW-0812">Transmembrane</keyword>
<keyword evidence="2" id="KW-0479">Metal-binding</keyword>
<feature type="domain" description="TF-B3" evidence="11">
    <location>
        <begin position="442"/>
        <end position="540"/>
    </location>
</feature>
<keyword evidence="4" id="KW-0862">Zinc</keyword>
<dbReference type="SMART" id="SM01019">
    <property type="entry name" value="B3"/>
    <property type="match status" value="2"/>
</dbReference>
<protein>
    <recommendedName>
        <fullName evidence="15">TF-B3 domain-containing protein</fullName>
    </recommendedName>
</protein>
<dbReference type="InterPro" id="IPR039218">
    <property type="entry name" value="REM_fam"/>
</dbReference>
<feature type="domain" description="TF-B3" evidence="11">
    <location>
        <begin position="298"/>
        <end position="390"/>
    </location>
</feature>
<dbReference type="InterPro" id="IPR015300">
    <property type="entry name" value="DNA-bd_pseudobarrel_sf"/>
</dbReference>
<keyword evidence="10" id="KW-0472">Membrane</keyword>
<dbReference type="PANTHER" id="PTHR31674:SF31">
    <property type="entry name" value="TF-B3 DOMAIN-CONTAINING PROTEIN"/>
    <property type="match status" value="1"/>
</dbReference>
<dbReference type="Pfam" id="PF02362">
    <property type="entry name" value="B3"/>
    <property type="match status" value="2"/>
</dbReference>
<evidence type="ECO:0000256" key="2">
    <source>
        <dbReference type="ARBA" id="ARBA00022723"/>
    </source>
</evidence>
<reference evidence="13 14" key="1">
    <citation type="submission" date="2021-03" db="EMBL/GenBank/DDBJ databases">
        <authorList>
            <person name="King G.J."/>
            <person name="Bancroft I."/>
            <person name="Baten A."/>
            <person name="Bloomfield J."/>
            <person name="Borpatragohain P."/>
            <person name="He Z."/>
            <person name="Irish N."/>
            <person name="Irwin J."/>
            <person name="Liu K."/>
            <person name="Mauleon R.P."/>
            <person name="Moore J."/>
            <person name="Morris R."/>
            <person name="Ostergaard L."/>
            <person name="Wang B."/>
            <person name="Wells R."/>
        </authorList>
    </citation>
    <scope>NUCLEOTIDE SEQUENCE [LARGE SCALE GENOMIC DNA]</scope>
    <source>
        <strain evidence="13">R-o-18</strain>
        <tissue evidence="13">Leaf</tissue>
    </source>
</reference>
<gene>
    <name evidence="13" type="primary">A05g508590.1_BraROA</name>
    <name evidence="13" type="ORF">IGI04_020200</name>
</gene>
<comment type="subcellular location">
    <subcellularLocation>
        <location evidence="1">Nucleus</location>
    </subcellularLocation>
</comment>
<feature type="domain" description="GRF-type" evidence="12">
    <location>
        <begin position="145"/>
        <end position="186"/>
    </location>
</feature>
<keyword evidence="6" id="KW-0238">DNA-binding</keyword>
<comment type="caution">
    <text evidence="13">The sequence shown here is derived from an EMBL/GenBank/DDBJ whole genome shotgun (WGS) entry which is preliminary data.</text>
</comment>
<evidence type="ECO:0000256" key="7">
    <source>
        <dbReference type="ARBA" id="ARBA00023163"/>
    </source>
</evidence>
<feature type="transmembrane region" description="Helical" evidence="10">
    <location>
        <begin position="12"/>
        <end position="35"/>
    </location>
</feature>
<dbReference type="CDD" id="cd10017">
    <property type="entry name" value="B3_DNA"/>
    <property type="match status" value="2"/>
</dbReference>
<dbReference type="PANTHER" id="PTHR31674">
    <property type="entry name" value="B3 DOMAIN-CONTAINING PROTEIN REM-LIKE 3-RELATED"/>
    <property type="match status" value="1"/>
</dbReference>
<dbReference type="InterPro" id="IPR010666">
    <property type="entry name" value="Znf_GRF"/>
</dbReference>
<evidence type="ECO:0000313" key="13">
    <source>
        <dbReference type="EMBL" id="KAG5398386.1"/>
    </source>
</evidence>
<evidence type="ECO:0000256" key="1">
    <source>
        <dbReference type="ARBA" id="ARBA00004123"/>
    </source>
</evidence>
<dbReference type="PROSITE" id="PS50863">
    <property type="entry name" value="B3"/>
    <property type="match status" value="2"/>
</dbReference>
<evidence type="ECO:0000256" key="5">
    <source>
        <dbReference type="ARBA" id="ARBA00023015"/>
    </source>
</evidence>
<keyword evidence="7" id="KW-0804">Transcription</keyword>
<keyword evidence="8" id="KW-0539">Nucleus</keyword>
<evidence type="ECO:0000259" key="12">
    <source>
        <dbReference type="PROSITE" id="PS51999"/>
    </source>
</evidence>
<evidence type="ECO:0000256" key="10">
    <source>
        <dbReference type="SAM" id="Phobius"/>
    </source>
</evidence>
<name>A0ABQ7MI23_BRACM</name>
<dbReference type="Gene3D" id="2.40.330.10">
    <property type="entry name" value="DNA-binding pseudobarrel domain"/>
    <property type="match status" value="2"/>
</dbReference>
<dbReference type="InterPro" id="IPR003340">
    <property type="entry name" value="B3_DNA-bd"/>
</dbReference>
<organism evidence="13 14">
    <name type="scientific">Brassica rapa subsp. trilocularis</name>
    <dbReference type="NCBI Taxonomy" id="1813537"/>
    <lineage>
        <taxon>Eukaryota</taxon>
        <taxon>Viridiplantae</taxon>
        <taxon>Streptophyta</taxon>
        <taxon>Embryophyta</taxon>
        <taxon>Tracheophyta</taxon>
        <taxon>Spermatophyta</taxon>
        <taxon>Magnoliopsida</taxon>
        <taxon>eudicotyledons</taxon>
        <taxon>Gunneridae</taxon>
        <taxon>Pentapetalae</taxon>
        <taxon>rosids</taxon>
        <taxon>malvids</taxon>
        <taxon>Brassicales</taxon>
        <taxon>Brassicaceae</taxon>
        <taxon>Brassiceae</taxon>
        <taxon>Brassica</taxon>
    </lineage>
</organism>
<evidence type="ECO:0000313" key="14">
    <source>
        <dbReference type="Proteomes" id="UP000823674"/>
    </source>
</evidence>
<proteinExistence type="predicted"/>
<keyword evidence="10" id="KW-1133">Transmembrane helix</keyword>
<evidence type="ECO:0000256" key="8">
    <source>
        <dbReference type="ARBA" id="ARBA00023242"/>
    </source>
</evidence>